<organism evidence="3 4">
    <name type="scientific">Fragariocoptes setiger</name>
    <dbReference type="NCBI Taxonomy" id="1670756"/>
    <lineage>
        <taxon>Eukaryota</taxon>
        <taxon>Metazoa</taxon>
        <taxon>Ecdysozoa</taxon>
        <taxon>Arthropoda</taxon>
        <taxon>Chelicerata</taxon>
        <taxon>Arachnida</taxon>
        <taxon>Acari</taxon>
        <taxon>Acariformes</taxon>
        <taxon>Trombidiformes</taxon>
        <taxon>Prostigmata</taxon>
        <taxon>Eupodina</taxon>
        <taxon>Eriophyoidea</taxon>
        <taxon>Phytoptidae</taxon>
        <taxon>Fragariocoptes</taxon>
    </lineage>
</organism>
<protein>
    <submittedName>
        <fullName evidence="3">Fibroblast growth factor 18</fullName>
    </submittedName>
</protein>
<gene>
    <name evidence="3" type="primary">Fgf18</name>
    <name evidence="3" type="ORF">GZH46_01747</name>
</gene>
<dbReference type="Pfam" id="PF00167">
    <property type="entry name" value="FGF"/>
    <property type="match status" value="1"/>
</dbReference>
<feature type="compositionally biased region" description="Acidic residues" evidence="2">
    <location>
        <begin position="273"/>
        <end position="282"/>
    </location>
</feature>
<feature type="region of interest" description="Disordered" evidence="2">
    <location>
        <begin position="199"/>
        <end position="302"/>
    </location>
</feature>
<feature type="compositionally biased region" description="Low complexity" evidence="2">
    <location>
        <begin position="206"/>
        <end position="217"/>
    </location>
</feature>
<comment type="similarity">
    <text evidence="1">Belongs to the heparin-binding growth factors family.</text>
</comment>
<feature type="compositionally biased region" description="Basic and acidic residues" evidence="2">
    <location>
        <begin position="261"/>
        <end position="272"/>
    </location>
</feature>
<keyword evidence="4" id="KW-1185">Reference proteome</keyword>
<dbReference type="Proteomes" id="UP000825002">
    <property type="component" value="Unassembled WGS sequence"/>
</dbReference>
<reference evidence="3 4" key="1">
    <citation type="submission" date="2020-10" db="EMBL/GenBank/DDBJ databases">
        <authorList>
            <person name="Klimov P.B."/>
            <person name="Dyachkov S.M."/>
            <person name="Chetverikov P.E."/>
        </authorList>
    </citation>
    <scope>NUCLEOTIDE SEQUENCE [LARGE SCALE GENOMIC DNA]</scope>
    <source>
        <strain evidence="3">BMOC 18-1129-001#AD2665</strain>
        <tissue evidence="3">Entire mites</tissue>
    </source>
</reference>
<evidence type="ECO:0000256" key="2">
    <source>
        <dbReference type="SAM" id="MobiDB-lite"/>
    </source>
</evidence>
<feature type="compositionally biased region" description="Polar residues" evidence="2">
    <location>
        <begin position="287"/>
        <end position="302"/>
    </location>
</feature>
<dbReference type="SUPFAM" id="SSF50353">
    <property type="entry name" value="Cytokine"/>
    <property type="match status" value="1"/>
</dbReference>
<sequence>ITSFQAAIYYYKEYNNQQQQSKQQQQQLAAPSAASQFHIAEASVRDDTHAIVDLEGAPSHTLPFMNVEPNSKREHQQLGTTAAAIKRHSTANNRDTNKNHNDHNSNIMKKQRDKESRARLQRDHSSSTTINNTNISINNHRHNLINTKSNEKQQHNIKTSATRVILDKNEFLIYNRCVQSYVSISLSAKNRPRVRTIAKDNEYDNSDGSHLSSLTSSSRRKLGHNKRRRVLETTQTTNSNINGRPVARAVRSPSPTILTNEHVHDYQDNIHEDNDDNDDSVYEENHGNLTRTSLRHSTQSPDTIDDHYYHRWSSVSVSGGLPQSRHPRSVPESADSLGSTATALSTTRQHQKRFINLTSATTTSEKNNMSNPIWQHILPAVMIQETELYANQSKVGVRLKGKQTGLYMCFNKRGKLHTRLNGTSVNCLFHQEPTDHTYVRFRSVYNETWLIGFDENT</sequence>
<evidence type="ECO:0000256" key="1">
    <source>
        <dbReference type="ARBA" id="ARBA00007936"/>
    </source>
</evidence>
<dbReference type="Gene3D" id="2.80.10.50">
    <property type="match status" value="1"/>
</dbReference>
<dbReference type="PROSITE" id="PS00247">
    <property type="entry name" value="HBGF_FGF"/>
    <property type="match status" value="1"/>
</dbReference>
<dbReference type="InterPro" id="IPR002209">
    <property type="entry name" value="Fibroblast_GF_fam"/>
</dbReference>
<accession>A0ABQ7S8G8</accession>
<feature type="region of interest" description="Disordered" evidence="2">
    <location>
        <begin position="316"/>
        <end position="348"/>
    </location>
</feature>
<feature type="region of interest" description="Disordered" evidence="2">
    <location>
        <begin position="87"/>
        <end position="134"/>
    </location>
</feature>
<proteinExistence type="inferred from homology"/>
<dbReference type="EMBL" id="JAIFTH010000363">
    <property type="protein sequence ID" value="KAG9509722.1"/>
    <property type="molecule type" value="Genomic_DNA"/>
</dbReference>
<evidence type="ECO:0000313" key="3">
    <source>
        <dbReference type="EMBL" id="KAG9509722.1"/>
    </source>
</evidence>
<feature type="compositionally biased region" description="Basic residues" evidence="2">
    <location>
        <begin position="218"/>
        <end position="229"/>
    </location>
</feature>
<feature type="compositionally biased region" description="Low complexity" evidence="2">
    <location>
        <begin position="333"/>
        <end position="347"/>
    </location>
</feature>
<evidence type="ECO:0000313" key="4">
    <source>
        <dbReference type="Proteomes" id="UP000825002"/>
    </source>
</evidence>
<feature type="compositionally biased region" description="Basic and acidic residues" evidence="2">
    <location>
        <begin position="110"/>
        <end position="125"/>
    </location>
</feature>
<name>A0ABQ7S8G8_9ACAR</name>
<feature type="non-terminal residue" evidence="3">
    <location>
        <position position="457"/>
    </location>
</feature>
<comment type="caution">
    <text evidence="3">The sequence shown here is derived from an EMBL/GenBank/DDBJ whole genome shotgun (WGS) entry which is preliminary data.</text>
</comment>
<feature type="compositionally biased region" description="Polar residues" evidence="2">
    <location>
        <begin position="232"/>
        <end position="242"/>
    </location>
</feature>
<feature type="non-terminal residue" evidence="3">
    <location>
        <position position="1"/>
    </location>
</feature>
<dbReference type="InterPro" id="IPR008996">
    <property type="entry name" value="IL1/FGF"/>
</dbReference>